<feature type="domain" description="TIR" evidence="2">
    <location>
        <begin position="4"/>
        <end position="120"/>
    </location>
</feature>
<dbReference type="RefSeq" id="WP_344624884.1">
    <property type="nucleotide sequence ID" value="NZ_BAAALD010000035.1"/>
</dbReference>
<protein>
    <recommendedName>
        <fullName evidence="2">TIR domain-containing protein</fullName>
    </recommendedName>
</protein>
<dbReference type="Pfam" id="PF13676">
    <property type="entry name" value="TIR_2"/>
    <property type="match status" value="1"/>
</dbReference>
<dbReference type="SUPFAM" id="SSF52200">
    <property type="entry name" value="Toll/Interleukin receptor TIR domain"/>
    <property type="match status" value="1"/>
</dbReference>
<evidence type="ECO:0000313" key="3">
    <source>
        <dbReference type="EMBL" id="GAA1091093.1"/>
    </source>
</evidence>
<gene>
    <name evidence="3" type="ORF">GCM10009663_38620</name>
</gene>
<dbReference type="InterPro" id="IPR000157">
    <property type="entry name" value="TIR_dom"/>
</dbReference>
<sequence length="218" mass="23998">MIDFFVSYAEDDLSWAEWIGWQLESAGYSVRLRAWDHALPGTNRVLAEDSDLGNAERLIAVLSPDYQLSADSRAQWSAFLRTDPAGERRRIVPVEVVPGHGGALLGNLEPVSLVGLDRRAAQRALLAAVRETRLKPSRNPGYPGRRAPAYPAGGLAALAPDTRMLLILLGIDGAAFLYGALAYTGRSGNSGDLWRSLVFVLLLVVTLRSTGRWWRRRF</sequence>
<dbReference type="Proteomes" id="UP001499987">
    <property type="component" value="Unassembled WGS sequence"/>
</dbReference>
<evidence type="ECO:0000256" key="1">
    <source>
        <dbReference type="SAM" id="Phobius"/>
    </source>
</evidence>
<dbReference type="EMBL" id="BAAALD010000035">
    <property type="protein sequence ID" value="GAA1091093.1"/>
    <property type="molecule type" value="Genomic_DNA"/>
</dbReference>
<keyword evidence="4" id="KW-1185">Reference proteome</keyword>
<reference evidence="3 4" key="1">
    <citation type="journal article" date="2019" name="Int. J. Syst. Evol. Microbiol.">
        <title>The Global Catalogue of Microorganisms (GCM) 10K type strain sequencing project: providing services to taxonomists for standard genome sequencing and annotation.</title>
        <authorList>
            <consortium name="The Broad Institute Genomics Platform"/>
            <consortium name="The Broad Institute Genome Sequencing Center for Infectious Disease"/>
            <person name="Wu L."/>
            <person name="Ma J."/>
        </authorList>
    </citation>
    <scope>NUCLEOTIDE SEQUENCE [LARGE SCALE GENOMIC DNA]</scope>
    <source>
        <strain evidence="3 4">JCM 13002</strain>
    </source>
</reference>
<feature type="transmembrane region" description="Helical" evidence="1">
    <location>
        <begin position="193"/>
        <end position="211"/>
    </location>
</feature>
<feature type="transmembrane region" description="Helical" evidence="1">
    <location>
        <begin position="164"/>
        <end position="181"/>
    </location>
</feature>
<evidence type="ECO:0000259" key="2">
    <source>
        <dbReference type="Pfam" id="PF13676"/>
    </source>
</evidence>
<dbReference type="InterPro" id="IPR035897">
    <property type="entry name" value="Toll_tir_struct_dom_sf"/>
</dbReference>
<keyword evidence="1" id="KW-0472">Membrane</keyword>
<accession>A0ABN1TMX1</accession>
<keyword evidence="1" id="KW-1133">Transmembrane helix</keyword>
<proteinExistence type="predicted"/>
<evidence type="ECO:0000313" key="4">
    <source>
        <dbReference type="Proteomes" id="UP001499987"/>
    </source>
</evidence>
<keyword evidence="1" id="KW-0812">Transmembrane</keyword>
<organism evidence="3 4">
    <name type="scientific">Kitasatospora arboriphila</name>
    <dbReference type="NCBI Taxonomy" id="258052"/>
    <lineage>
        <taxon>Bacteria</taxon>
        <taxon>Bacillati</taxon>
        <taxon>Actinomycetota</taxon>
        <taxon>Actinomycetes</taxon>
        <taxon>Kitasatosporales</taxon>
        <taxon>Streptomycetaceae</taxon>
        <taxon>Kitasatospora</taxon>
    </lineage>
</organism>
<comment type="caution">
    <text evidence="3">The sequence shown here is derived from an EMBL/GenBank/DDBJ whole genome shotgun (WGS) entry which is preliminary data.</text>
</comment>
<name>A0ABN1TMX1_9ACTN</name>
<dbReference type="Gene3D" id="3.40.50.10140">
    <property type="entry name" value="Toll/interleukin-1 receptor homology (TIR) domain"/>
    <property type="match status" value="1"/>
</dbReference>